<proteinExistence type="predicted"/>
<feature type="coiled-coil region" evidence="1">
    <location>
        <begin position="197"/>
        <end position="266"/>
    </location>
</feature>
<organism evidence="2 3">
    <name type="scientific">Tagetes erecta</name>
    <name type="common">African marigold</name>
    <dbReference type="NCBI Taxonomy" id="13708"/>
    <lineage>
        <taxon>Eukaryota</taxon>
        <taxon>Viridiplantae</taxon>
        <taxon>Streptophyta</taxon>
        <taxon>Embryophyta</taxon>
        <taxon>Tracheophyta</taxon>
        <taxon>Spermatophyta</taxon>
        <taxon>Magnoliopsida</taxon>
        <taxon>eudicotyledons</taxon>
        <taxon>Gunneridae</taxon>
        <taxon>Pentapetalae</taxon>
        <taxon>asterids</taxon>
        <taxon>campanulids</taxon>
        <taxon>Asterales</taxon>
        <taxon>Asteraceae</taxon>
        <taxon>Asteroideae</taxon>
        <taxon>Heliantheae alliance</taxon>
        <taxon>Tageteae</taxon>
        <taxon>Tagetes</taxon>
    </lineage>
</organism>
<evidence type="ECO:0000313" key="3">
    <source>
        <dbReference type="Proteomes" id="UP001229421"/>
    </source>
</evidence>
<dbReference type="EMBL" id="JAUHHV010000005">
    <property type="protein sequence ID" value="KAK1425198.1"/>
    <property type="molecule type" value="Genomic_DNA"/>
</dbReference>
<accession>A0AAD8KPC6</accession>
<dbReference type="Proteomes" id="UP001229421">
    <property type="component" value="Unassembled WGS sequence"/>
</dbReference>
<sequence length="395" mass="45510">MGLLKYIDRKGHVATEIEGDDVEMPKETVLEGLYSKRRKLVKAVSSTVMGVSVSTENSHSFEKDESVVLAPCGDDTNTNTTTTTRRRVNHRKYIVVSESSESDEEDDPKVDDHDLDQLGGLEQVVEYMSAQEILKWHEIKAKKEARLLDQIARYRMQMRLQHEKNMKLSKKVRKLEEFKRMTLDNEKEAMPMVGVNRDEHEKVVQALQNELANARAEAVYEKEKMKQATNEFEEHKETVEKLNKALEVYKEMVEKLNGELDREKERRGQELVLLERVSSERKWLIQEGFEYVINRLHKSGEYNRLLGAVQTKLWSSGAHYGVVAGYAHCKNGGALKDVSLYKREAHQEFLKAVHELEHTRFPYVVAVSKCAERTLDELRALEPMEMEGDEDVVGA</sequence>
<protein>
    <submittedName>
        <fullName evidence="2">Uncharacterized protein</fullName>
    </submittedName>
</protein>
<evidence type="ECO:0000256" key="1">
    <source>
        <dbReference type="SAM" id="Coils"/>
    </source>
</evidence>
<name>A0AAD8KPC6_TARER</name>
<keyword evidence="1" id="KW-0175">Coiled coil</keyword>
<gene>
    <name evidence="2" type="ORF">QVD17_20545</name>
</gene>
<keyword evidence="3" id="KW-1185">Reference proteome</keyword>
<evidence type="ECO:0000313" key="2">
    <source>
        <dbReference type="EMBL" id="KAK1425198.1"/>
    </source>
</evidence>
<dbReference type="AlphaFoldDB" id="A0AAD8KPC6"/>
<comment type="caution">
    <text evidence="2">The sequence shown here is derived from an EMBL/GenBank/DDBJ whole genome shotgun (WGS) entry which is preliminary data.</text>
</comment>
<reference evidence="2" key="1">
    <citation type="journal article" date="2023" name="bioRxiv">
        <title>Improved chromosome-level genome assembly for marigold (Tagetes erecta).</title>
        <authorList>
            <person name="Jiang F."/>
            <person name="Yuan L."/>
            <person name="Wang S."/>
            <person name="Wang H."/>
            <person name="Xu D."/>
            <person name="Wang A."/>
            <person name="Fan W."/>
        </authorList>
    </citation>
    <scope>NUCLEOTIDE SEQUENCE</scope>
    <source>
        <strain evidence="2">WSJ</strain>
        <tissue evidence="2">Leaf</tissue>
    </source>
</reference>